<name>A0A540R5H0_9CORY</name>
<keyword evidence="2" id="KW-1185">Reference proteome</keyword>
<dbReference type="Proteomes" id="UP000318080">
    <property type="component" value="Unassembled WGS sequence"/>
</dbReference>
<dbReference type="Pfam" id="PF13830">
    <property type="entry name" value="DUF4192"/>
    <property type="match status" value="1"/>
</dbReference>
<evidence type="ECO:0000313" key="2">
    <source>
        <dbReference type="Proteomes" id="UP000318080"/>
    </source>
</evidence>
<dbReference type="AlphaFoldDB" id="A0A540R5H0"/>
<protein>
    <submittedName>
        <fullName evidence="1">DUF4192 domain-containing protein</fullName>
    </submittedName>
</protein>
<dbReference type="InterPro" id="IPR025447">
    <property type="entry name" value="DUF4192"/>
</dbReference>
<sequence length="385" mass="41114">MTTSHDAVTPGYLLASIPGALGFYPSDSIILMGFSSEDNRLVLGPVARFDIALASRQLPEAFAVVAAGADVVFAFIVSHRPDPAIHDLTDLLFDFSADLDDTDRTVDACWFTPEISVGQPYEMCFAPAEIPLTHTAEWQQGTIGSIAASPTMERWREAGRLPEISRDEAFACFDEANPHFGPRDIAAMVRAAASDAPLLAQGRPARPVPMAAGGAASTLAEDVRLRFEVRDIVPLATRVFSELSNMTGEPPEDDPVRADAVLLTRMATILYDTALRDLIVSALCDQPKGAARVLLAVAQTVHGLARTNALALYAMAQVALGLPMVAGTVLSVALEEDPEHTLAGLLMRGYRAGLQDKMVANFRRGSAKARASLGLDEDGERALCA</sequence>
<organism evidence="1 2">
    <name type="scientific">Corynebacterium phoceense</name>
    <dbReference type="NCBI Taxonomy" id="1686286"/>
    <lineage>
        <taxon>Bacteria</taxon>
        <taxon>Bacillati</taxon>
        <taxon>Actinomycetota</taxon>
        <taxon>Actinomycetes</taxon>
        <taxon>Mycobacteriales</taxon>
        <taxon>Corynebacteriaceae</taxon>
        <taxon>Corynebacterium</taxon>
    </lineage>
</organism>
<dbReference type="RefSeq" id="WP_083314872.1">
    <property type="nucleotide sequence ID" value="NZ_JAYWLZ010000012.1"/>
</dbReference>
<dbReference type="EMBL" id="VHIR01000014">
    <property type="protein sequence ID" value="TQE42981.1"/>
    <property type="molecule type" value="Genomic_DNA"/>
</dbReference>
<reference evidence="1 2" key="1">
    <citation type="submission" date="2019-06" db="EMBL/GenBank/DDBJ databases">
        <title>Draft genome of C. phoceense Strain 272.</title>
        <authorList>
            <person name="Pacheco L.G.C."/>
            <person name="Barberis C.M."/>
            <person name="Almuzara M.N."/>
            <person name="Traglia G.M."/>
            <person name="Santos C.S."/>
            <person name="Rocha D.J.P.G."/>
            <person name="Aguiar E.R.G.R."/>
            <person name="Vay C.A."/>
        </authorList>
    </citation>
    <scope>NUCLEOTIDE SEQUENCE [LARGE SCALE GENOMIC DNA]</scope>
    <source>
        <strain evidence="1 2">272</strain>
    </source>
</reference>
<gene>
    <name evidence="1" type="ORF">EJK80_09555</name>
</gene>
<comment type="caution">
    <text evidence="1">The sequence shown here is derived from an EMBL/GenBank/DDBJ whole genome shotgun (WGS) entry which is preliminary data.</text>
</comment>
<evidence type="ECO:0000313" key="1">
    <source>
        <dbReference type="EMBL" id="TQE42981.1"/>
    </source>
</evidence>
<proteinExistence type="predicted"/>
<dbReference type="STRING" id="1686286.GCA_900092335_02036"/>
<accession>A0A540R5H0</accession>